<proteinExistence type="predicted"/>
<accession>A0A6B0YQI9</accession>
<dbReference type="PANTHER" id="PTHR21240">
    <property type="entry name" value="2-AMINO-3-CARBOXYLMUCONATE-6-SEMIALDEHYDE DECARBOXYLASE"/>
    <property type="match status" value="1"/>
</dbReference>
<name>A0A6B0YQI9_9CHLR</name>
<dbReference type="EMBL" id="VXRG01000034">
    <property type="protein sequence ID" value="MXY92451.1"/>
    <property type="molecule type" value="Genomic_DNA"/>
</dbReference>
<gene>
    <name evidence="3" type="ORF">F4Y42_03280</name>
</gene>
<reference evidence="3" key="1">
    <citation type="submission" date="2019-09" db="EMBL/GenBank/DDBJ databases">
        <title>Characterisation of the sponge microbiome using genome-centric metagenomics.</title>
        <authorList>
            <person name="Engelberts J.P."/>
            <person name="Robbins S.J."/>
            <person name="De Goeij J.M."/>
            <person name="Aranda M."/>
            <person name="Bell S.C."/>
            <person name="Webster N.S."/>
        </authorList>
    </citation>
    <scope>NUCLEOTIDE SEQUENCE</scope>
    <source>
        <strain evidence="3">SB0664_bin_27</strain>
    </source>
</reference>
<protein>
    <submittedName>
        <fullName evidence="3">Amidohydrolase</fullName>
    </submittedName>
</protein>
<keyword evidence="1" id="KW-0456">Lyase</keyword>
<dbReference type="GO" id="GO:0005737">
    <property type="term" value="C:cytoplasm"/>
    <property type="evidence" value="ECO:0007669"/>
    <property type="project" value="TreeGrafter"/>
</dbReference>
<organism evidence="3">
    <name type="scientific">Caldilineaceae bacterium SB0664_bin_27</name>
    <dbReference type="NCBI Taxonomy" id="2605260"/>
    <lineage>
        <taxon>Bacteria</taxon>
        <taxon>Bacillati</taxon>
        <taxon>Chloroflexota</taxon>
        <taxon>Caldilineae</taxon>
        <taxon>Caldilineales</taxon>
        <taxon>Caldilineaceae</taxon>
    </lineage>
</organism>
<dbReference type="PANTHER" id="PTHR21240:SF28">
    <property type="entry name" value="ISO-OROTATE DECARBOXYLASE (EUROFUNG)"/>
    <property type="match status" value="1"/>
</dbReference>
<dbReference type="Gene3D" id="3.20.20.140">
    <property type="entry name" value="Metal-dependent hydrolases"/>
    <property type="match status" value="1"/>
</dbReference>
<evidence type="ECO:0000259" key="2">
    <source>
        <dbReference type="Pfam" id="PF04909"/>
    </source>
</evidence>
<dbReference type="InterPro" id="IPR032466">
    <property type="entry name" value="Metal_Hydrolase"/>
</dbReference>
<dbReference type="InterPro" id="IPR032465">
    <property type="entry name" value="ACMSD"/>
</dbReference>
<dbReference type="GO" id="GO:0019748">
    <property type="term" value="P:secondary metabolic process"/>
    <property type="evidence" value="ECO:0007669"/>
    <property type="project" value="TreeGrafter"/>
</dbReference>
<evidence type="ECO:0000256" key="1">
    <source>
        <dbReference type="ARBA" id="ARBA00023239"/>
    </source>
</evidence>
<keyword evidence="3" id="KW-0378">Hydrolase</keyword>
<evidence type="ECO:0000313" key="3">
    <source>
        <dbReference type="EMBL" id="MXY92451.1"/>
    </source>
</evidence>
<sequence length="428" mass="48294">MRSLWSATLQRPNTAFAGLAFCERVPPLETSPTGDSTMAADGQSVTVEKVEPSFNPVQDEDLDQYGEELSGLTIVDVDVHVDDTLMFMLDYMDGHFRKRMETVLQADFKGEPGNSLRNMIAHIAWLGSSYDKPPRAKLATKEDLLARMEKGIIDYSILFPSELLPIGYLPEPEWAAALATAYNQYMVDAYNGLGGVKIAIVVAPQHPARAAQEIDRHASHPDVVSVCIPDVGVNPPIGDEKYWPIFEAAARHDLSISFHGIEALIHDNYPLRVAHFHTLMQVNSMGFPFTSMLQIMSVVCAGIPVRFPNLKFAILEAGLTWMPFIMYRLDAAYLRYRTELPALEKKPSDYIRDWYIGTHELEALPRRGDLAKLIDLYQGQDTTMWASDWPHLERDLIAGFMRYEMDDTLRRKILGENALQFFGLTPRK</sequence>
<feature type="domain" description="Amidohydrolase-related" evidence="2">
    <location>
        <begin position="173"/>
        <end position="424"/>
    </location>
</feature>
<dbReference type="InterPro" id="IPR006680">
    <property type="entry name" value="Amidohydro-rel"/>
</dbReference>
<dbReference type="GO" id="GO:0016831">
    <property type="term" value="F:carboxy-lyase activity"/>
    <property type="evidence" value="ECO:0007669"/>
    <property type="project" value="InterPro"/>
</dbReference>
<dbReference type="SUPFAM" id="SSF51556">
    <property type="entry name" value="Metallo-dependent hydrolases"/>
    <property type="match status" value="1"/>
</dbReference>
<dbReference type="GO" id="GO:0016787">
    <property type="term" value="F:hydrolase activity"/>
    <property type="evidence" value="ECO:0007669"/>
    <property type="project" value="UniProtKB-KW"/>
</dbReference>
<dbReference type="AlphaFoldDB" id="A0A6B0YQI9"/>
<dbReference type="Pfam" id="PF04909">
    <property type="entry name" value="Amidohydro_2"/>
    <property type="match status" value="1"/>
</dbReference>
<comment type="caution">
    <text evidence="3">The sequence shown here is derived from an EMBL/GenBank/DDBJ whole genome shotgun (WGS) entry which is preliminary data.</text>
</comment>